<dbReference type="GO" id="GO:0002949">
    <property type="term" value="P:tRNA threonylcarbamoyladenosine modification"/>
    <property type="evidence" value="ECO:0007669"/>
    <property type="project" value="InterPro"/>
</dbReference>
<dbReference type="EMBL" id="FTOQ01000002">
    <property type="protein sequence ID" value="SIS66542.1"/>
    <property type="molecule type" value="Genomic_DNA"/>
</dbReference>
<dbReference type="GO" id="GO:0005829">
    <property type="term" value="C:cytosol"/>
    <property type="evidence" value="ECO:0007669"/>
    <property type="project" value="TreeGrafter"/>
</dbReference>
<evidence type="ECO:0000313" key="2">
    <source>
        <dbReference type="EMBL" id="SIS66542.1"/>
    </source>
</evidence>
<dbReference type="Pfam" id="PF00814">
    <property type="entry name" value="TsaD"/>
    <property type="match status" value="1"/>
</dbReference>
<dbReference type="SUPFAM" id="SSF53067">
    <property type="entry name" value="Actin-like ATPase domain"/>
    <property type="match status" value="1"/>
</dbReference>
<dbReference type="InterPro" id="IPR022496">
    <property type="entry name" value="T6A_TsaB"/>
</dbReference>
<feature type="domain" description="Gcp-like" evidence="1">
    <location>
        <begin position="29"/>
        <end position="123"/>
    </location>
</feature>
<proteinExistence type="predicted"/>
<dbReference type="Gene3D" id="3.30.420.40">
    <property type="match status" value="1"/>
</dbReference>
<dbReference type="STRING" id="633194.SAMN05421759_102182"/>
<accession>A0A1N7KY28</accession>
<dbReference type="NCBIfam" id="TIGR03725">
    <property type="entry name" value="T6A_YeaZ"/>
    <property type="match status" value="1"/>
</dbReference>
<dbReference type="OrthoDB" id="9809995at2"/>
<gene>
    <name evidence="2" type="ORF">SAMN05421759_102182</name>
</gene>
<evidence type="ECO:0000313" key="3">
    <source>
        <dbReference type="Proteomes" id="UP000186684"/>
    </source>
</evidence>
<sequence>MASDRLILGFDTSAAHCAAALLSGDRVLGISAEEMRQGQAERLMPMLEQVLAQAGAGWADLSRIGVGTGPGNFTGIRIAVSAARGLALALDIPAIGVTSFEATDPAPGSLPAVAAPREQVYLHRPGAAPILAALSDIAEPLTYPPDPATLARNIARRARDGMPGAAPAPLYIRPADAAPARDAAPAILP</sequence>
<protein>
    <submittedName>
        <fullName evidence="2">tRNA threonylcarbamoyl adenosine modification protein YeaZ</fullName>
    </submittedName>
</protein>
<evidence type="ECO:0000259" key="1">
    <source>
        <dbReference type="Pfam" id="PF00814"/>
    </source>
</evidence>
<dbReference type="AlphaFoldDB" id="A0A1N7KY28"/>
<dbReference type="RefSeq" id="WP_076445476.1">
    <property type="nucleotide sequence ID" value="NZ_FTOQ01000002.1"/>
</dbReference>
<name>A0A1N7KY28_9RHOB</name>
<dbReference type="PANTHER" id="PTHR11735">
    <property type="entry name" value="TRNA N6-ADENOSINE THREONYLCARBAMOYLTRANSFERASE"/>
    <property type="match status" value="1"/>
</dbReference>
<dbReference type="InterPro" id="IPR043129">
    <property type="entry name" value="ATPase_NBD"/>
</dbReference>
<keyword evidence="3" id="KW-1185">Reference proteome</keyword>
<dbReference type="Proteomes" id="UP000186684">
    <property type="component" value="Unassembled WGS sequence"/>
</dbReference>
<dbReference type="PANTHER" id="PTHR11735:SF11">
    <property type="entry name" value="TRNA THREONYLCARBAMOYLADENOSINE BIOSYNTHESIS PROTEIN TSAB"/>
    <property type="match status" value="1"/>
</dbReference>
<dbReference type="InterPro" id="IPR000905">
    <property type="entry name" value="Gcp-like_dom"/>
</dbReference>
<organism evidence="2 3">
    <name type="scientific">Roseivivax lentus</name>
    <dbReference type="NCBI Taxonomy" id="633194"/>
    <lineage>
        <taxon>Bacteria</taxon>
        <taxon>Pseudomonadati</taxon>
        <taxon>Pseudomonadota</taxon>
        <taxon>Alphaproteobacteria</taxon>
        <taxon>Rhodobacterales</taxon>
        <taxon>Roseobacteraceae</taxon>
        <taxon>Roseivivax</taxon>
    </lineage>
</organism>
<reference evidence="3" key="1">
    <citation type="submission" date="2017-01" db="EMBL/GenBank/DDBJ databases">
        <authorList>
            <person name="Varghese N."/>
            <person name="Submissions S."/>
        </authorList>
    </citation>
    <scope>NUCLEOTIDE SEQUENCE [LARGE SCALE GENOMIC DNA]</scope>
    <source>
        <strain evidence="3">DSM 29430</strain>
    </source>
</reference>